<feature type="transmembrane region" description="Helical" evidence="1">
    <location>
        <begin position="12"/>
        <end position="35"/>
    </location>
</feature>
<reference evidence="3 4" key="1">
    <citation type="submission" date="2023-03" db="EMBL/GenBank/DDBJ databases">
        <authorList>
            <person name="Kaur S."/>
            <person name="Espinosa-Saiz D."/>
            <person name="Velazquez E."/>
            <person name="Menendez E."/>
            <person name="diCenzo G.C."/>
        </authorList>
    </citation>
    <scope>NUCLEOTIDE SEQUENCE [LARGE SCALE GENOMIC DNA]</scope>
    <source>
        <strain evidence="3 4">LMG 24692</strain>
    </source>
</reference>
<dbReference type="SUPFAM" id="SSF103481">
    <property type="entry name" value="Multidrug resistance efflux transporter EmrE"/>
    <property type="match status" value="2"/>
</dbReference>
<feature type="domain" description="EamA" evidence="2">
    <location>
        <begin position="13"/>
        <end position="140"/>
    </location>
</feature>
<name>A0ABY8DGQ6_9HYPH</name>
<dbReference type="RefSeq" id="WP_280660168.1">
    <property type="nucleotide sequence ID" value="NZ_CP120373.1"/>
</dbReference>
<feature type="transmembrane region" description="Helical" evidence="1">
    <location>
        <begin position="125"/>
        <end position="144"/>
    </location>
</feature>
<feature type="transmembrane region" description="Helical" evidence="1">
    <location>
        <begin position="156"/>
        <end position="175"/>
    </location>
</feature>
<feature type="domain" description="EamA" evidence="2">
    <location>
        <begin position="162"/>
        <end position="288"/>
    </location>
</feature>
<evidence type="ECO:0000313" key="4">
    <source>
        <dbReference type="Proteomes" id="UP001229355"/>
    </source>
</evidence>
<feature type="transmembrane region" description="Helical" evidence="1">
    <location>
        <begin position="41"/>
        <end position="61"/>
    </location>
</feature>
<feature type="transmembrane region" description="Helical" evidence="1">
    <location>
        <begin position="246"/>
        <end position="267"/>
    </location>
</feature>
<feature type="transmembrane region" description="Helical" evidence="1">
    <location>
        <begin position="216"/>
        <end position="234"/>
    </location>
</feature>
<sequence>MAHHFSGRVGASVLGAIGIVLWATETTLVTFTTAIPPLQTVAVAFFFAAAISPIVWWVTCSDPLEAFRQPPRVWLLTVASLVGYHACIYYATQKAPPAAAALLQGTTPLMIVVGSAFIPGERLRWWHIAGALMGFAGVLSLVEVGGEATYSGDSAWFYLTIIGVAAALWGLYSLISRTLPEVPSTALGMFYAASSLVSLAAHFCFEEWVQPAPSEWLSIAALGILPMGLAIYFWDFGLKRGDIQALGAFSYVEPFIGAVLVALFTVSSLNWSLMWSGLLVVGGAVVASTSLWVRKHSSETSEGHPQTTRATFILAALAQVNDRQDLSRVSNQILSRLVQIGADYERPREHDEEIRKLLSALRVSMDIWDGLTTENDRTAADFGSGYVDKVCQPNERQLEKIAVVP</sequence>
<dbReference type="PANTHER" id="PTHR22911">
    <property type="entry name" value="ACYL-MALONYL CONDENSING ENZYME-RELATED"/>
    <property type="match status" value="1"/>
</dbReference>
<proteinExistence type="predicted"/>
<feature type="transmembrane region" description="Helical" evidence="1">
    <location>
        <begin position="273"/>
        <end position="293"/>
    </location>
</feature>
<feature type="transmembrane region" description="Helical" evidence="1">
    <location>
        <begin position="187"/>
        <end position="204"/>
    </location>
</feature>
<dbReference type="Proteomes" id="UP001229355">
    <property type="component" value="Chromosome 1"/>
</dbReference>
<feature type="transmembrane region" description="Helical" evidence="1">
    <location>
        <begin position="73"/>
        <end position="92"/>
    </location>
</feature>
<evidence type="ECO:0000256" key="1">
    <source>
        <dbReference type="SAM" id="Phobius"/>
    </source>
</evidence>
<dbReference type="EMBL" id="CP120373">
    <property type="protein sequence ID" value="WEX88166.1"/>
    <property type="molecule type" value="Genomic_DNA"/>
</dbReference>
<accession>A0ABY8DGQ6</accession>
<keyword evidence="1" id="KW-0472">Membrane</keyword>
<dbReference type="Gene3D" id="1.10.3730.20">
    <property type="match status" value="1"/>
</dbReference>
<evidence type="ECO:0000259" key="2">
    <source>
        <dbReference type="Pfam" id="PF00892"/>
    </source>
</evidence>
<feature type="transmembrane region" description="Helical" evidence="1">
    <location>
        <begin position="98"/>
        <end position="118"/>
    </location>
</feature>
<dbReference type="InterPro" id="IPR000620">
    <property type="entry name" value="EamA_dom"/>
</dbReference>
<dbReference type="InterPro" id="IPR037185">
    <property type="entry name" value="EmrE-like"/>
</dbReference>
<evidence type="ECO:0000313" key="3">
    <source>
        <dbReference type="EMBL" id="WEX88166.1"/>
    </source>
</evidence>
<keyword evidence="1" id="KW-0812">Transmembrane</keyword>
<keyword evidence="1" id="KW-1133">Transmembrane helix</keyword>
<dbReference type="PANTHER" id="PTHR22911:SF76">
    <property type="entry name" value="EAMA DOMAIN-CONTAINING PROTEIN"/>
    <property type="match status" value="1"/>
</dbReference>
<gene>
    <name evidence="3" type="ORF">PZN02_000630</name>
</gene>
<protein>
    <submittedName>
        <fullName evidence="3">DMT family transporter</fullName>
    </submittedName>
</protein>
<dbReference type="Pfam" id="PF00892">
    <property type="entry name" value="EamA"/>
    <property type="match status" value="2"/>
</dbReference>
<keyword evidence="4" id="KW-1185">Reference proteome</keyword>
<organism evidence="3 4">
    <name type="scientific">Sinorhizobium garamanticum</name>
    <dbReference type="NCBI Taxonomy" id="680247"/>
    <lineage>
        <taxon>Bacteria</taxon>
        <taxon>Pseudomonadati</taxon>
        <taxon>Pseudomonadota</taxon>
        <taxon>Alphaproteobacteria</taxon>
        <taxon>Hyphomicrobiales</taxon>
        <taxon>Rhizobiaceae</taxon>
        <taxon>Sinorhizobium/Ensifer group</taxon>
        <taxon>Sinorhizobium</taxon>
    </lineage>
</organism>